<protein>
    <recommendedName>
        <fullName evidence="2">Cyclin-D1-binding protein 1-like N-terminal domain-containing protein</fullName>
    </recommendedName>
</protein>
<dbReference type="AlphaFoldDB" id="A1C923"/>
<feature type="domain" description="Cyclin-D1-binding protein 1-like N-terminal" evidence="2">
    <location>
        <begin position="45"/>
        <end position="202"/>
    </location>
</feature>
<dbReference type="OrthoDB" id="4088536at2759"/>
<feature type="compositionally biased region" description="Acidic residues" evidence="1">
    <location>
        <begin position="198"/>
        <end position="231"/>
    </location>
</feature>
<dbReference type="PANTHER" id="PTHR15492">
    <property type="entry name" value="CYCLIN D1-BINDING PROTEIN 1"/>
    <property type="match status" value="1"/>
</dbReference>
<dbReference type="eggNOG" id="ENOG502QZAU">
    <property type="taxonomic scope" value="Eukaryota"/>
</dbReference>
<proteinExistence type="predicted"/>
<dbReference type="InterPro" id="IPR026907">
    <property type="entry name" value="GCIP-like"/>
</dbReference>
<evidence type="ECO:0000256" key="1">
    <source>
        <dbReference type="SAM" id="MobiDB-lite"/>
    </source>
</evidence>
<dbReference type="Pfam" id="PF13324">
    <property type="entry name" value="GCIP_N"/>
    <property type="match status" value="1"/>
</dbReference>
<evidence type="ECO:0000313" key="4">
    <source>
        <dbReference type="Proteomes" id="UP000006701"/>
    </source>
</evidence>
<name>A1C923_ASPCL</name>
<dbReference type="InterPro" id="IPR049317">
    <property type="entry name" value="GCIP-like_N"/>
</dbReference>
<evidence type="ECO:0000313" key="3">
    <source>
        <dbReference type="EMBL" id="EAW13347.1"/>
    </source>
</evidence>
<keyword evidence="4" id="KW-1185">Reference proteome</keyword>
<organism evidence="3 4">
    <name type="scientific">Aspergillus clavatus (strain ATCC 1007 / CBS 513.65 / DSM 816 / NCTC 3887 / NRRL 1 / QM 1276 / 107)</name>
    <dbReference type="NCBI Taxonomy" id="344612"/>
    <lineage>
        <taxon>Eukaryota</taxon>
        <taxon>Fungi</taxon>
        <taxon>Dikarya</taxon>
        <taxon>Ascomycota</taxon>
        <taxon>Pezizomycotina</taxon>
        <taxon>Eurotiomycetes</taxon>
        <taxon>Eurotiomycetidae</taxon>
        <taxon>Eurotiales</taxon>
        <taxon>Aspergillaceae</taxon>
        <taxon>Aspergillus</taxon>
        <taxon>Aspergillus subgen. Fumigati</taxon>
    </lineage>
</organism>
<dbReference type="PANTHER" id="PTHR15492:SF1">
    <property type="entry name" value="CYCLIN-D1-BINDING PROTEIN 1"/>
    <property type="match status" value="1"/>
</dbReference>
<dbReference type="EMBL" id="DS027048">
    <property type="protein sequence ID" value="EAW13347.1"/>
    <property type="molecule type" value="Genomic_DNA"/>
</dbReference>
<dbReference type="GeneID" id="4707164"/>
<dbReference type="GO" id="GO:0005634">
    <property type="term" value="C:nucleus"/>
    <property type="evidence" value="ECO:0007669"/>
    <property type="project" value="TreeGrafter"/>
</dbReference>
<dbReference type="Gene3D" id="1.20.1410.10">
    <property type="entry name" value="I/LWEQ domain"/>
    <property type="match status" value="1"/>
</dbReference>
<gene>
    <name evidence="3" type="ORF">ACLA_053930</name>
</gene>
<dbReference type="HOGENOM" id="CLU_040328_1_0_1"/>
<dbReference type="STRING" id="344612.A1C923"/>
<accession>A1C923</accession>
<feature type="region of interest" description="Disordered" evidence="1">
    <location>
        <begin position="198"/>
        <end position="236"/>
    </location>
</feature>
<dbReference type="Proteomes" id="UP000006701">
    <property type="component" value="Unassembled WGS sequence"/>
</dbReference>
<dbReference type="VEuPathDB" id="FungiDB:ACLA_053930"/>
<dbReference type="KEGG" id="act:ACLA_053930"/>
<sequence length="371" mass="40235">MADQLRMSLNTTLTLSEQLQAALSTPANATSPPDLSVKDALPLLSASATALKSQVTKLSLLTITAPFTHSAVGTVISALNGSVLPSLVTAALLVTPTEYTKAFHTEVHALTKTALKELDSLVREVQAVSEKANKAKGDAKKGGELSQAEKDGVTLTTGRVWDVCDALIDVAAKGVVGFVIRRVEEWRDLVRDAVEEIEEWDPDEDGDEFFDELLSDDSDKEADDEDGEGDKEDNAAIHAQKKSTLRILKPIAQIYPAIITNRLKNAGDTPSSSTSGISKLENLMANLQRIPEHVDEIAGALYEEDMDKCTKYLGMVKNYAIKAVDSVGPLWNAKSTTDGQQTTEDKFTIWSKTWRNVLDEVSKSAETETSK</sequence>
<dbReference type="OMA" id="WSKTWLK"/>
<dbReference type="RefSeq" id="XP_001274773.1">
    <property type="nucleotide sequence ID" value="XM_001274772.1"/>
</dbReference>
<reference evidence="3 4" key="1">
    <citation type="journal article" date="2008" name="PLoS Genet.">
        <title>Genomic islands in the pathogenic filamentous fungus Aspergillus fumigatus.</title>
        <authorList>
            <person name="Fedorova N.D."/>
            <person name="Khaldi N."/>
            <person name="Joardar V.S."/>
            <person name="Maiti R."/>
            <person name="Amedeo P."/>
            <person name="Anderson M.J."/>
            <person name="Crabtree J."/>
            <person name="Silva J.C."/>
            <person name="Badger J.H."/>
            <person name="Albarraq A."/>
            <person name="Angiuoli S."/>
            <person name="Bussey H."/>
            <person name="Bowyer P."/>
            <person name="Cotty P.J."/>
            <person name="Dyer P.S."/>
            <person name="Egan A."/>
            <person name="Galens K."/>
            <person name="Fraser-Liggett C.M."/>
            <person name="Haas B.J."/>
            <person name="Inman J.M."/>
            <person name="Kent R."/>
            <person name="Lemieux S."/>
            <person name="Malavazi I."/>
            <person name="Orvis J."/>
            <person name="Roemer T."/>
            <person name="Ronning C.M."/>
            <person name="Sundaram J.P."/>
            <person name="Sutton G."/>
            <person name="Turner G."/>
            <person name="Venter J.C."/>
            <person name="White O.R."/>
            <person name="Whitty B.R."/>
            <person name="Youngman P."/>
            <person name="Wolfe K.H."/>
            <person name="Goldman G.H."/>
            <person name="Wortman J.R."/>
            <person name="Jiang B."/>
            <person name="Denning D.W."/>
            <person name="Nierman W.C."/>
        </authorList>
    </citation>
    <scope>NUCLEOTIDE SEQUENCE [LARGE SCALE GENOMIC DNA]</scope>
    <source>
        <strain evidence="4">ATCC 1007 / CBS 513.65 / DSM 816 / NCTC 3887 / NRRL 1</strain>
    </source>
</reference>
<evidence type="ECO:0000259" key="2">
    <source>
        <dbReference type="Pfam" id="PF13324"/>
    </source>
</evidence>